<reference evidence="5" key="3">
    <citation type="journal article" date="2017" name="Nature">
        <title>Genome sequence of the progenitor of the wheat D genome Aegilops tauschii.</title>
        <authorList>
            <person name="Luo M.C."/>
            <person name="Gu Y.Q."/>
            <person name="Puiu D."/>
            <person name="Wang H."/>
            <person name="Twardziok S.O."/>
            <person name="Deal K.R."/>
            <person name="Huo N."/>
            <person name="Zhu T."/>
            <person name="Wang L."/>
            <person name="Wang Y."/>
            <person name="McGuire P.E."/>
            <person name="Liu S."/>
            <person name="Long H."/>
            <person name="Ramasamy R.K."/>
            <person name="Rodriguez J.C."/>
            <person name="Van S.L."/>
            <person name="Yuan L."/>
            <person name="Wang Z."/>
            <person name="Xia Z."/>
            <person name="Xiao L."/>
            <person name="Anderson O.D."/>
            <person name="Ouyang S."/>
            <person name="Liang Y."/>
            <person name="Zimin A.V."/>
            <person name="Pertea G."/>
            <person name="Qi P."/>
            <person name="Bennetzen J.L."/>
            <person name="Dai X."/>
            <person name="Dawson M.W."/>
            <person name="Muller H.G."/>
            <person name="Kugler K."/>
            <person name="Rivarola-Duarte L."/>
            <person name="Spannagl M."/>
            <person name="Mayer K.F.X."/>
            <person name="Lu F.H."/>
            <person name="Bevan M.W."/>
            <person name="Leroy P."/>
            <person name="Li P."/>
            <person name="You F.M."/>
            <person name="Sun Q."/>
            <person name="Liu Z."/>
            <person name="Lyons E."/>
            <person name="Wicker T."/>
            <person name="Salzberg S.L."/>
            <person name="Devos K.M."/>
            <person name="Dvorak J."/>
        </authorList>
    </citation>
    <scope>NUCLEOTIDE SEQUENCE [LARGE SCALE GENOMIC DNA]</scope>
    <source>
        <strain evidence="5">cv. AL8/78</strain>
    </source>
</reference>
<evidence type="ECO:0000259" key="4">
    <source>
        <dbReference type="PROSITE" id="PS50102"/>
    </source>
</evidence>
<dbReference type="Pfam" id="PF00076">
    <property type="entry name" value="RRM_1"/>
    <property type="match status" value="3"/>
</dbReference>
<feature type="region of interest" description="Disordered" evidence="3">
    <location>
        <begin position="1"/>
        <end position="86"/>
    </location>
</feature>
<reference evidence="5" key="4">
    <citation type="submission" date="2019-03" db="UniProtKB">
        <authorList>
            <consortium name="EnsemblPlants"/>
        </authorList>
    </citation>
    <scope>IDENTIFICATION</scope>
</reference>
<evidence type="ECO:0000256" key="3">
    <source>
        <dbReference type="SAM" id="MobiDB-lite"/>
    </source>
</evidence>
<dbReference type="AlphaFoldDB" id="A0A453BQI5"/>
<dbReference type="GO" id="GO:0003729">
    <property type="term" value="F:mRNA binding"/>
    <property type="evidence" value="ECO:0007669"/>
    <property type="project" value="InterPro"/>
</dbReference>
<feature type="domain" description="RRM" evidence="4">
    <location>
        <begin position="84"/>
        <end position="164"/>
    </location>
</feature>
<feature type="domain" description="RRM" evidence="4">
    <location>
        <begin position="171"/>
        <end position="250"/>
    </location>
</feature>
<organism evidence="5 6">
    <name type="scientific">Aegilops tauschii subsp. strangulata</name>
    <name type="common">Goatgrass</name>
    <dbReference type="NCBI Taxonomy" id="200361"/>
    <lineage>
        <taxon>Eukaryota</taxon>
        <taxon>Viridiplantae</taxon>
        <taxon>Streptophyta</taxon>
        <taxon>Embryophyta</taxon>
        <taxon>Tracheophyta</taxon>
        <taxon>Spermatophyta</taxon>
        <taxon>Magnoliopsida</taxon>
        <taxon>Liliopsida</taxon>
        <taxon>Poales</taxon>
        <taxon>Poaceae</taxon>
        <taxon>BOP clade</taxon>
        <taxon>Pooideae</taxon>
        <taxon>Triticodae</taxon>
        <taxon>Triticeae</taxon>
        <taxon>Triticinae</taxon>
        <taxon>Aegilops</taxon>
    </lineage>
</organism>
<dbReference type="InterPro" id="IPR000504">
    <property type="entry name" value="RRM_dom"/>
</dbReference>
<feature type="compositionally biased region" description="Low complexity" evidence="3">
    <location>
        <begin position="384"/>
        <end position="394"/>
    </location>
</feature>
<dbReference type="InterPro" id="IPR012677">
    <property type="entry name" value="Nucleotide-bd_a/b_plait_sf"/>
</dbReference>
<dbReference type="STRING" id="200361.A0A453BQI5"/>
<feature type="region of interest" description="Disordered" evidence="3">
    <location>
        <begin position="375"/>
        <end position="394"/>
    </location>
</feature>
<evidence type="ECO:0000313" key="5">
    <source>
        <dbReference type="EnsemblPlants" id="AET2Gv20598600.4"/>
    </source>
</evidence>
<dbReference type="InterPro" id="IPR035979">
    <property type="entry name" value="RBD_domain_sf"/>
</dbReference>
<feature type="region of interest" description="Disordered" evidence="3">
    <location>
        <begin position="342"/>
        <end position="362"/>
    </location>
</feature>
<dbReference type="Proteomes" id="UP000015105">
    <property type="component" value="Chromosome 2D"/>
</dbReference>
<keyword evidence="1 2" id="KW-0694">RNA-binding</keyword>
<reference evidence="5" key="5">
    <citation type="journal article" date="2021" name="G3 (Bethesda)">
        <title>Aegilops tauschii genome assembly Aet v5.0 features greater sequence contiguity and improved annotation.</title>
        <authorList>
            <person name="Wang L."/>
            <person name="Zhu T."/>
            <person name="Rodriguez J.C."/>
            <person name="Deal K.R."/>
            <person name="Dubcovsky J."/>
            <person name="McGuire P.E."/>
            <person name="Lux T."/>
            <person name="Spannagl M."/>
            <person name="Mayer K.F.X."/>
            <person name="Baldrich P."/>
            <person name="Meyers B.C."/>
            <person name="Huo N."/>
            <person name="Gu Y.Q."/>
            <person name="Zhou H."/>
            <person name="Devos K.M."/>
            <person name="Bennetzen J.L."/>
            <person name="Unver T."/>
            <person name="Budak H."/>
            <person name="Gulick P.J."/>
            <person name="Galiba G."/>
            <person name="Kalapos B."/>
            <person name="Nelson D.R."/>
            <person name="Li P."/>
            <person name="You F.M."/>
            <person name="Luo M.C."/>
            <person name="Dvorak J."/>
        </authorList>
    </citation>
    <scope>NUCLEOTIDE SEQUENCE [LARGE SCALE GENOMIC DNA]</scope>
    <source>
        <strain evidence="5">cv. AL8/78</strain>
    </source>
</reference>
<dbReference type="PANTHER" id="PTHR47640:SF62">
    <property type="entry name" value="RRM DOMAIN-CONTAINING PROTEIN"/>
    <property type="match status" value="1"/>
</dbReference>
<dbReference type="Gramene" id="AET2Gv20598600.4">
    <property type="protein sequence ID" value="AET2Gv20598600.4"/>
    <property type="gene ID" value="AET2Gv20598600"/>
</dbReference>
<dbReference type="Gene3D" id="3.30.70.330">
    <property type="match status" value="3"/>
</dbReference>
<dbReference type="EnsemblPlants" id="AET2Gv20598600.4">
    <property type="protein sequence ID" value="AET2Gv20598600.4"/>
    <property type="gene ID" value="AET2Gv20598600"/>
</dbReference>
<dbReference type="GO" id="GO:0005829">
    <property type="term" value="C:cytosol"/>
    <property type="evidence" value="ECO:0007669"/>
    <property type="project" value="TreeGrafter"/>
</dbReference>
<evidence type="ECO:0000256" key="2">
    <source>
        <dbReference type="PROSITE-ProRule" id="PRU00176"/>
    </source>
</evidence>
<dbReference type="PANTHER" id="PTHR47640">
    <property type="entry name" value="TRNA SELENOCYSTEINE 1-ASSOCIATED PROTEIN 1-RELATED-RELATED"/>
    <property type="match status" value="1"/>
</dbReference>
<proteinExistence type="predicted"/>
<dbReference type="SMART" id="SM00360">
    <property type="entry name" value="RRM"/>
    <property type="match status" value="3"/>
</dbReference>
<name>A0A453BQI5_AEGTS</name>
<dbReference type="PROSITE" id="PS50102">
    <property type="entry name" value="RRM"/>
    <property type="match status" value="3"/>
</dbReference>
<evidence type="ECO:0000256" key="1">
    <source>
        <dbReference type="ARBA" id="ARBA00022884"/>
    </source>
</evidence>
<protein>
    <recommendedName>
        <fullName evidence="4">RRM domain-containing protein</fullName>
    </recommendedName>
</protein>
<feature type="compositionally biased region" description="Low complexity" evidence="3">
    <location>
        <begin position="9"/>
        <end position="26"/>
    </location>
</feature>
<reference evidence="6" key="2">
    <citation type="journal article" date="2017" name="Nat. Plants">
        <title>The Aegilops tauschii genome reveals multiple impacts of transposons.</title>
        <authorList>
            <person name="Zhao G."/>
            <person name="Zou C."/>
            <person name="Li K."/>
            <person name="Wang K."/>
            <person name="Li T."/>
            <person name="Gao L."/>
            <person name="Zhang X."/>
            <person name="Wang H."/>
            <person name="Yang Z."/>
            <person name="Liu X."/>
            <person name="Jiang W."/>
            <person name="Mao L."/>
            <person name="Kong X."/>
            <person name="Jiao Y."/>
            <person name="Jia J."/>
        </authorList>
    </citation>
    <scope>NUCLEOTIDE SEQUENCE [LARGE SCALE GENOMIC DNA]</scope>
    <source>
        <strain evidence="6">cv. AL8/78</strain>
    </source>
</reference>
<sequence length="394" mass="43422">LSLSFAFGPLSPSNPSSSSRIPVESSRLLGFDPTLPGTMAHPPPRNWAMAPPYHYHGTSQQEQAAPAAEDESGAGSGGQEAESRSLRIRELSPWMDEDYLRSCFTRSPELVTAVITRNKETKQSEGFGYLTFSDHATADQILQSYNGQKMPNADRDFSLSWVQYAGPDDDCAIYVGGLGFDVTDFMLHHVFKNRYPSVKRAKVIWDFFARRSKGYGFVVFGDVNERTQAMTEMNGAYCSSRPMRIGPATFKSDFRTQGTYSDSNQNNSRLFVGQLDSCVTDEDLDKAFSPYGELTVKVIEGKNCGFVTYSSRASAVEAMTILNGSQLGDNIITVNLARPAPKKQDQWNGVDHGHPQSSGPGYGCCPEDPNILGYTGHPGYAYHQQQQPQQTPVQ</sequence>
<accession>A0A453BQI5</accession>
<dbReference type="SUPFAM" id="SSF54928">
    <property type="entry name" value="RNA-binding domain, RBD"/>
    <property type="match status" value="3"/>
</dbReference>
<keyword evidence="6" id="KW-1185">Reference proteome</keyword>
<evidence type="ECO:0000313" key="6">
    <source>
        <dbReference type="Proteomes" id="UP000015105"/>
    </source>
</evidence>
<reference evidence="6" key="1">
    <citation type="journal article" date="2014" name="Science">
        <title>Ancient hybridizations among the ancestral genomes of bread wheat.</title>
        <authorList>
            <consortium name="International Wheat Genome Sequencing Consortium,"/>
            <person name="Marcussen T."/>
            <person name="Sandve S.R."/>
            <person name="Heier L."/>
            <person name="Spannagl M."/>
            <person name="Pfeifer M."/>
            <person name="Jakobsen K.S."/>
            <person name="Wulff B.B."/>
            <person name="Steuernagel B."/>
            <person name="Mayer K.F."/>
            <person name="Olsen O.A."/>
        </authorList>
    </citation>
    <scope>NUCLEOTIDE SEQUENCE [LARGE SCALE GENOMIC DNA]</scope>
    <source>
        <strain evidence="6">cv. AL8/78</strain>
    </source>
</reference>
<feature type="domain" description="RRM" evidence="4">
    <location>
        <begin position="268"/>
        <end position="339"/>
    </location>
</feature>
<dbReference type="InterPro" id="IPR050825">
    <property type="entry name" value="RBM42_RBP45_47-like"/>
</dbReference>